<feature type="compositionally biased region" description="Basic and acidic residues" evidence="1">
    <location>
        <begin position="333"/>
        <end position="346"/>
    </location>
</feature>
<protein>
    <recommendedName>
        <fullName evidence="4">Retrotransposon gag domain-containing protein</fullName>
    </recommendedName>
</protein>
<gene>
    <name evidence="2" type="ORF">PHMEG_00014900</name>
</gene>
<comment type="caution">
    <text evidence="2">The sequence shown here is derived from an EMBL/GenBank/DDBJ whole genome shotgun (WGS) entry which is preliminary data.</text>
</comment>
<dbReference type="AlphaFoldDB" id="A0A225W3P3"/>
<organism evidence="2 3">
    <name type="scientific">Phytophthora megakarya</name>
    <dbReference type="NCBI Taxonomy" id="4795"/>
    <lineage>
        <taxon>Eukaryota</taxon>
        <taxon>Sar</taxon>
        <taxon>Stramenopiles</taxon>
        <taxon>Oomycota</taxon>
        <taxon>Peronosporomycetes</taxon>
        <taxon>Peronosporales</taxon>
        <taxon>Peronosporaceae</taxon>
        <taxon>Phytophthora</taxon>
    </lineage>
</organism>
<name>A0A225W3P3_9STRA</name>
<dbReference type="OrthoDB" id="90269at2759"/>
<accession>A0A225W3P3</accession>
<feature type="compositionally biased region" description="Acidic residues" evidence="1">
    <location>
        <begin position="358"/>
        <end position="369"/>
    </location>
</feature>
<proteinExistence type="predicted"/>
<reference evidence="3" key="1">
    <citation type="submission" date="2017-03" db="EMBL/GenBank/DDBJ databases">
        <title>Phytopthora megakarya and P. palmivora, two closely related causual agents of cacao black pod achieved similar genome size and gene model numbers by different mechanisms.</title>
        <authorList>
            <person name="Ali S."/>
            <person name="Shao J."/>
            <person name="Larry D.J."/>
            <person name="Kronmiller B."/>
            <person name="Shen D."/>
            <person name="Strem M.D."/>
            <person name="Melnick R.L."/>
            <person name="Guiltinan M.J."/>
            <person name="Tyler B.M."/>
            <person name="Meinhardt L.W."/>
            <person name="Bailey B.A."/>
        </authorList>
    </citation>
    <scope>NUCLEOTIDE SEQUENCE [LARGE SCALE GENOMIC DNA]</scope>
    <source>
        <strain evidence="3">zdho120</strain>
    </source>
</reference>
<evidence type="ECO:0000313" key="3">
    <source>
        <dbReference type="Proteomes" id="UP000198211"/>
    </source>
</evidence>
<evidence type="ECO:0000313" key="2">
    <source>
        <dbReference type="EMBL" id="OWZ12004.1"/>
    </source>
</evidence>
<evidence type="ECO:0000256" key="1">
    <source>
        <dbReference type="SAM" id="MobiDB-lite"/>
    </source>
</evidence>
<dbReference type="Proteomes" id="UP000198211">
    <property type="component" value="Unassembled WGS sequence"/>
</dbReference>
<sequence length="575" mass="64934">MTQIQETISNLELKQQAATMRQQTEFKARLAQHEAELVREKVEAAERERRMEEKILRMMQQNSKAEHVGSSEFIQKLDPMPNPNPRSILKHSDGKQSERDTNSPKLSSSKAKVQEHLDAEARRNADKTTGLRKSNAEAMSALRTESATAVTALQAELQSTQADRDAMHVGLRAMKTERDQERKEAHKFQTLLVKDMRNLRVTSPQVQAAEAVSERDPLTRNSTVFGRNLWNSIVFGEEYGRTDVQNLSSTDQTSFSIRDGAGMRRATKSADGIFAAQSQATLSDGKSKVEVRNAKNVETEVVKSEAKVQTATGSSKTPSGRKTGIKPPSKSENPPKGDKRTSDRKDGSKKKSRQNDNPPEDDPDEDPDSDGSRLDDNASSDSDSSAFGDITPSVPVTSIMQQGTTLFSFDPFVNANSLDDFNEKASLSDRIRWLEKFQSMTISGGWSDKTKVYQLKLKLSSTVRDWRSSLRTDTRRDWKKFLKAFRGNYGKARTTDSEKYYTMAQRKSETLREFYYHKTAAKAGIDIRSTSKLRDQHVKTFIRKLTDKQLRATLQGQRIWSMTDLEFILKQHDET</sequence>
<feature type="region of interest" description="Disordered" evidence="1">
    <location>
        <begin position="59"/>
        <end position="135"/>
    </location>
</feature>
<evidence type="ECO:0008006" key="4">
    <source>
        <dbReference type="Google" id="ProtNLM"/>
    </source>
</evidence>
<keyword evidence="3" id="KW-1185">Reference proteome</keyword>
<feature type="compositionally biased region" description="Basic and acidic residues" evidence="1">
    <location>
        <begin position="90"/>
        <end position="102"/>
    </location>
</feature>
<dbReference type="EMBL" id="NBNE01001971">
    <property type="protein sequence ID" value="OWZ12004.1"/>
    <property type="molecule type" value="Genomic_DNA"/>
</dbReference>
<feature type="region of interest" description="Disordered" evidence="1">
    <location>
        <begin position="298"/>
        <end position="393"/>
    </location>
</feature>
<feature type="compositionally biased region" description="Low complexity" evidence="1">
    <location>
        <begin position="377"/>
        <end position="386"/>
    </location>
</feature>
<feature type="compositionally biased region" description="Polar residues" evidence="1">
    <location>
        <begin position="307"/>
        <end position="320"/>
    </location>
</feature>
<feature type="compositionally biased region" description="Basic and acidic residues" evidence="1">
    <location>
        <begin position="112"/>
        <end position="126"/>
    </location>
</feature>